<dbReference type="InterPro" id="IPR050534">
    <property type="entry name" value="Coronavir_polyprotein_1ab"/>
</dbReference>
<dbReference type="PANTHER" id="PTHR43788:SF8">
    <property type="entry name" value="DNA-BINDING PROTEIN SMUBP-2"/>
    <property type="match status" value="1"/>
</dbReference>
<feature type="region of interest" description="Disordered" evidence="6">
    <location>
        <begin position="565"/>
        <end position="603"/>
    </location>
</feature>
<evidence type="ECO:0000256" key="2">
    <source>
        <dbReference type="ARBA" id="ARBA00022741"/>
    </source>
</evidence>
<organism evidence="8 9">
    <name type="scientific">Volvox africanus</name>
    <dbReference type="NCBI Taxonomy" id="51714"/>
    <lineage>
        <taxon>Eukaryota</taxon>
        <taxon>Viridiplantae</taxon>
        <taxon>Chlorophyta</taxon>
        <taxon>core chlorophytes</taxon>
        <taxon>Chlorophyceae</taxon>
        <taxon>CS clade</taxon>
        <taxon>Chlamydomonadales</taxon>
        <taxon>Volvocaceae</taxon>
        <taxon>Volvox</taxon>
    </lineage>
</organism>
<feature type="compositionally biased region" description="Polar residues" evidence="6">
    <location>
        <begin position="575"/>
        <end position="589"/>
    </location>
</feature>
<keyword evidence="2" id="KW-0547">Nucleotide-binding</keyword>
<dbReference type="GO" id="GO:0016787">
    <property type="term" value="F:hydrolase activity"/>
    <property type="evidence" value="ECO:0007669"/>
    <property type="project" value="UniProtKB-KW"/>
</dbReference>
<dbReference type="GO" id="GO:0005524">
    <property type="term" value="F:ATP binding"/>
    <property type="evidence" value="ECO:0007669"/>
    <property type="project" value="UniProtKB-KW"/>
</dbReference>
<dbReference type="PANTHER" id="PTHR43788">
    <property type="entry name" value="DNA2/NAM7 HELICASE FAMILY MEMBER"/>
    <property type="match status" value="1"/>
</dbReference>
<dbReference type="InterPro" id="IPR041677">
    <property type="entry name" value="DNA2/NAM7_AAA_11"/>
</dbReference>
<feature type="region of interest" description="Disordered" evidence="6">
    <location>
        <begin position="1191"/>
        <end position="1215"/>
    </location>
</feature>
<gene>
    <name evidence="8" type="ORF">Vafri_3521</name>
</gene>
<dbReference type="Pfam" id="PF13086">
    <property type="entry name" value="AAA_11"/>
    <property type="match status" value="1"/>
</dbReference>
<evidence type="ECO:0000256" key="3">
    <source>
        <dbReference type="ARBA" id="ARBA00022801"/>
    </source>
</evidence>
<dbReference type="InterPro" id="IPR041679">
    <property type="entry name" value="DNA2/NAM7-like_C"/>
</dbReference>
<evidence type="ECO:0000313" key="9">
    <source>
        <dbReference type="Proteomes" id="UP000747399"/>
    </source>
</evidence>
<evidence type="ECO:0000313" key="8">
    <source>
        <dbReference type="EMBL" id="GIL46524.1"/>
    </source>
</evidence>
<feature type="compositionally biased region" description="Low complexity" evidence="6">
    <location>
        <begin position="696"/>
        <end position="718"/>
    </location>
</feature>
<evidence type="ECO:0000256" key="5">
    <source>
        <dbReference type="ARBA" id="ARBA00022840"/>
    </source>
</evidence>
<feature type="region of interest" description="Disordered" evidence="6">
    <location>
        <begin position="696"/>
        <end position="721"/>
    </location>
</feature>
<protein>
    <recommendedName>
        <fullName evidence="7">AAA+ ATPase domain-containing protein</fullName>
    </recommendedName>
</protein>
<dbReference type="SUPFAM" id="SSF52540">
    <property type="entry name" value="P-loop containing nucleoside triphosphate hydrolases"/>
    <property type="match status" value="1"/>
</dbReference>
<feature type="compositionally biased region" description="Basic and acidic residues" evidence="6">
    <location>
        <begin position="565"/>
        <end position="574"/>
    </location>
</feature>
<feature type="compositionally biased region" description="Basic and acidic residues" evidence="6">
    <location>
        <begin position="1552"/>
        <end position="1566"/>
    </location>
</feature>
<evidence type="ECO:0000256" key="4">
    <source>
        <dbReference type="ARBA" id="ARBA00022806"/>
    </source>
</evidence>
<dbReference type="Gene3D" id="3.40.50.300">
    <property type="entry name" value="P-loop containing nucleotide triphosphate hydrolases"/>
    <property type="match status" value="2"/>
</dbReference>
<evidence type="ECO:0000256" key="1">
    <source>
        <dbReference type="ARBA" id="ARBA00007913"/>
    </source>
</evidence>
<reference evidence="8" key="1">
    <citation type="journal article" date="2021" name="Proc. Natl. Acad. Sci. U.S.A.">
        <title>Three genomes in the algal genus Volvox reveal the fate of a haploid sex-determining region after a transition to homothallism.</title>
        <authorList>
            <person name="Yamamoto K."/>
            <person name="Hamaji T."/>
            <person name="Kawai-Toyooka H."/>
            <person name="Matsuzaki R."/>
            <person name="Takahashi F."/>
            <person name="Nishimura Y."/>
            <person name="Kawachi M."/>
            <person name="Noguchi H."/>
            <person name="Minakuchi Y."/>
            <person name="Umen J.G."/>
            <person name="Toyoda A."/>
            <person name="Nozaki H."/>
        </authorList>
    </citation>
    <scope>NUCLEOTIDE SEQUENCE</scope>
    <source>
        <strain evidence="8">NIES-3780</strain>
    </source>
</reference>
<sequence>MSAASVRALILATPAGVSEATIQLSVTDVASFVGLRQCGRYLRLTVARNATEITTDTQDALNNYSVSIDGALAAAGRQLEVHVAEELERRAPDAPYVNPCRPKEASTPWQVFLDLLSRAPNPSSGYLGCWAAEVVLQGRPAVDSVLSLSGRADFIVLLWRSGRPVLRIVECKASTEPQTKYIVQLVLYRMLLLRLLSEAAAANNRRGCVCIGGLEWSVPGRQAAHGVSALEVECLLRTKLSGPAGHAADGDAFPMEEVEAMTRQLSGMLMPGGRIAEALSVQTPLVDVPYELDVHCGACSRVAQCWIESAARGAVQLSGCSASDAQRLAKASVTDIEELAALLPPPNGSPSAPPPPGPSRPRTLEEVAAASGIAPGELRRLSVIAAVRTRRWLGRALSLHNEPGWRQQWSAFQLLPGAPPSGLPSVAVRGLLVRVYLSVAVDVALRRVVGIAAHIAVPDISGVSTKEKLNGPPSQAAQTGWDVAVLMEGVTLEDVSSSTVANTDMELDGMEAQLLADFSDQLCEAIQQCVEQQQQQQQLMLHFYIHSHHELTELIRRCNALEEADDPRGLRRSSDASTVHSLANGSSDKSCAKGYGRGSDSGSGIDAASGTGLGWLPHLLGLRADIGDLQEKAGMDASPEQAMVSVIEDEIRRYATAWHGAGRLAATSVAWGSDRTIFNWRAPQPLRHTRVAMDDGAAAAAASPGSDAAKRSSSSSSSDGDEIDLRAAFVPGGYLNSLVRDSRELRRCVDAVAISEQQWTQRSLKQQDQARQGYGIPPADPKPRRHRQPGPTPAFASGDLVAHLDDYVQVRPDLASSSIPPGFFRALWASSAGLKQGQRDETPSPQQPACRGEQQQQSNETLSPGRCHGDSDAAEKQAGIFQRGASSLRSLLLAQAHAVRWLEERLARLPEGGNPCLRKVPLVLPQPLGRSLRAFQLDVGNLPGGPRRTPEGPQAQRAIMLARAALDTVWLNRGGEIRQFWLGLGLQAPAVRAADNRNGTVVLDRLRRMNEGKVHWLLGRVAAPERCRDWEALTDATGLEEGSSVVVTAVPDPWVCQDPREASGRYAHGVITSIAVNGLGNGASDQELSKPVAGDSELWVECRLDKTWYPTNGLFLLGMPRVWPWTFAVGGGPGVCVALDAAPNISAWVASSVIEILQEFGGSSTYLAERLWLSLPPAALAAGGSMHQWPEVASEGPLTAREPETGPNTPVSKVQVPADIQDLYSNCAGPRDTATPASLLGGHEILTDPQSLTSSHSILSAHARGPSGGPAGSANSTGPSNVSRGRVGGSGDDLVQRLAPELDQDQKACIYAFLKHPESGSRVLLQGPPGTGKTETVAAALLVWLAERMRRGGPMGPSEQGGVILLSGPTHAAVDNMMKRIGVRLRNSTLSGDVLRGRSVLVRLDSAKKALDLSLADLGVLPSLPKSSSWQKSTWYLVGGTLRHLAKAAKQLRTLVASASAPQAAKLMEASGRAAFASALLMDEASMVFAPQLLALGCLLVARGSLLVAGDHQQLSTITNYDFEGDLRPNLLRHRPYVSAYEYVRLMQADETGARRGQRQEPREGHLQWIGGPPPPVSTCALSYTHRLPYAVRALIQPLYSRDGIILRGRPPAESPAAADTNMAITGSSCNSPAVTTPNNRASRFAARPIVATGTAPLAATSTLMAAQFPPQRMGGGSSFGEVPLENANAGGVWRHLWQGPACEEGVFLLVHNETGSSRCNGLEVQLVAAVLEARLGSTATARLNSGTGGEPSTANDSTSVVASSISSCSGKGRVGDVSVAIITPHRSQRRALRALVEERGWGRNCQVDTVERMQGGEAEIVIFSATASDAATLERSEEFYSSVCRANVAFSRARQCLIVVASRAFLGQLPTSYSRYSGLMLWRQLQTICQDRGAYLGAEHVQMWLDPPARAAAAAAAGAAASGGQLPGGDAADHSGGRQPELRATVTYRCDVYRTVA</sequence>
<dbReference type="GO" id="GO:0043139">
    <property type="term" value="F:5'-3' DNA helicase activity"/>
    <property type="evidence" value="ECO:0007669"/>
    <property type="project" value="TreeGrafter"/>
</dbReference>
<feature type="region of interest" description="Disordered" evidence="6">
    <location>
        <begin position="1552"/>
        <end position="1571"/>
    </location>
</feature>
<keyword evidence="4" id="KW-0347">Helicase</keyword>
<evidence type="ECO:0000259" key="7">
    <source>
        <dbReference type="SMART" id="SM00382"/>
    </source>
</evidence>
<evidence type="ECO:0000256" key="6">
    <source>
        <dbReference type="SAM" id="MobiDB-lite"/>
    </source>
</evidence>
<dbReference type="SMART" id="SM00382">
    <property type="entry name" value="AAA"/>
    <property type="match status" value="1"/>
</dbReference>
<feature type="compositionally biased region" description="Low complexity" evidence="6">
    <location>
        <begin position="1272"/>
        <end position="1285"/>
    </location>
</feature>
<comment type="caution">
    <text evidence="8">The sequence shown here is derived from an EMBL/GenBank/DDBJ whole genome shotgun (WGS) entry which is preliminary data.</text>
</comment>
<feature type="region of interest" description="Disordered" evidence="6">
    <location>
        <begin position="834"/>
        <end position="872"/>
    </location>
</feature>
<dbReference type="EMBL" id="BNCO01000004">
    <property type="protein sequence ID" value="GIL46524.1"/>
    <property type="molecule type" value="Genomic_DNA"/>
</dbReference>
<comment type="similarity">
    <text evidence="1">Belongs to the DNA2/NAM7 helicase family.</text>
</comment>
<accession>A0A8J4EWE7</accession>
<keyword evidence="3" id="KW-0378">Hydrolase</keyword>
<dbReference type="InterPro" id="IPR003593">
    <property type="entry name" value="AAA+_ATPase"/>
</dbReference>
<feature type="domain" description="AAA+ ATPase" evidence="7">
    <location>
        <begin position="1319"/>
        <end position="1546"/>
    </location>
</feature>
<feature type="region of interest" description="Disordered" evidence="6">
    <location>
        <begin position="1260"/>
        <end position="1293"/>
    </location>
</feature>
<proteinExistence type="inferred from homology"/>
<dbReference type="Proteomes" id="UP000747399">
    <property type="component" value="Unassembled WGS sequence"/>
</dbReference>
<dbReference type="InterPro" id="IPR027417">
    <property type="entry name" value="P-loop_NTPase"/>
</dbReference>
<name>A0A8J4EWE7_9CHLO</name>
<feature type="compositionally biased region" description="Polar residues" evidence="6">
    <location>
        <begin position="757"/>
        <end position="770"/>
    </location>
</feature>
<keyword evidence="9" id="KW-1185">Reference proteome</keyword>
<feature type="compositionally biased region" description="Polar residues" evidence="6">
    <location>
        <begin position="853"/>
        <end position="862"/>
    </location>
</feature>
<dbReference type="Pfam" id="PF13087">
    <property type="entry name" value="AAA_12"/>
    <property type="match status" value="1"/>
</dbReference>
<feature type="region of interest" description="Disordered" evidence="6">
    <location>
        <begin position="757"/>
        <end position="798"/>
    </location>
</feature>
<keyword evidence="5" id="KW-0067">ATP-binding</keyword>